<evidence type="ECO:0000256" key="6">
    <source>
        <dbReference type="ARBA" id="ARBA00022989"/>
    </source>
</evidence>
<evidence type="ECO:0000256" key="7">
    <source>
        <dbReference type="ARBA" id="ARBA00023136"/>
    </source>
</evidence>
<feature type="transmembrane region" description="Helical" evidence="8">
    <location>
        <begin position="39"/>
        <end position="60"/>
    </location>
</feature>
<name>D9SRD0_CLOC7</name>
<dbReference type="Pfam" id="PF02535">
    <property type="entry name" value="Zip"/>
    <property type="match status" value="1"/>
</dbReference>
<protein>
    <submittedName>
        <fullName evidence="9">Zinc/iron permease</fullName>
    </submittedName>
</protein>
<keyword evidence="4 8" id="KW-0812">Transmembrane</keyword>
<accession>D9SRD0</accession>
<dbReference type="GO" id="GO:0005385">
    <property type="term" value="F:zinc ion transmembrane transporter activity"/>
    <property type="evidence" value="ECO:0007669"/>
    <property type="project" value="TreeGrafter"/>
</dbReference>
<feature type="transmembrane region" description="Helical" evidence="8">
    <location>
        <begin position="213"/>
        <end position="231"/>
    </location>
</feature>
<dbReference type="STRING" id="573061.Clocel_2659"/>
<keyword evidence="7 8" id="KW-0472">Membrane</keyword>
<keyword evidence="3" id="KW-1003">Cell membrane</keyword>
<evidence type="ECO:0000256" key="4">
    <source>
        <dbReference type="ARBA" id="ARBA00022692"/>
    </source>
</evidence>
<dbReference type="Proteomes" id="UP000002730">
    <property type="component" value="Chromosome"/>
</dbReference>
<gene>
    <name evidence="9" type="ordered locus">Clocel_2659</name>
</gene>
<comment type="similarity">
    <text evidence="2">Belongs to the ZIP transporter (TC 2.A.5) family.</text>
</comment>
<evidence type="ECO:0000256" key="2">
    <source>
        <dbReference type="ARBA" id="ARBA00006939"/>
    </source>
</evidence>
<proteinExistence type="inferred from homology"/>
<keyword evidence="10" id="KW-1185">Reference proteome</keyword>
<evidence type="ECO:0000256" key="8">
    <source>
        <dbReference type="SAM" id="Phobius"/>
    </source>
</evidence>
<organism evidence="9 10">
    <name type="scientific">Clostridium cellulovorans (strain ATCC 35296 / DSM 3052 / OCM 3 / 743B)</name>
    <dbReference type="NCBI Taxonomy" id="573061"/>
    <lineage>
        <taxon>Bacteria</taxon>
        <taxon>Bacillati</taxon>
        <taxon>Bacillota</taxon>
        <taxon>Clostridia</taxon>
        <taxon>Eubacteriales</taxon>
        <taxon>Clostridiaceae</taxon>
        <taxon>Clostridium</taxon>
    </lineage>
</organism>
<evidence type="ECO:0000313" key="10">
    <source>
        <dbReference type="Proteomes" id="UP000002730"/>
    </source>
</evidence>
<dbReference type="PANTHER" id="PTHR11040:SF211">
    <property type="entry name" value="ZINC TRANSPORTER ZIP11"/>
    <property type="match status" value="1"/>
</dbReference>
<keyword evidence="5" id="KW-0862">Zinc</keyword>
<dbReference type="HOGENOM" id="CLU_015114_1_2_9"/>
<evidence type="ECO:0000256" key="5">
    <source>
        <dbReference type="ARBA" id="ARBA00022833"/>
    </source>
</evidence>
<dbReference type="OrthoDB" id="9787346at2"/>
<dbReference type="InterPro" id="IPR003689">
    <property type="entry name" value="ZIP"/>
</dbReference>
<sequence length="264" mass="28346">MFENLSAIQLALLGGLFTWAMTALGSAMVFFFKEIKPKTLNLMLGIASGIMIAASFWSLLLPALELSNHYRFPWFPVVLGFGLGGAFLYLTDKIVPHIHRLEDKPEGPPSSLKRSILLVVAITMHNIPEGLSFGVAFGNATYQNLSIASAAVLALGIGLQNFPEGAAVSIPLRRDGMSRYKAFMYGQASGIVEPLAAVFGAALALWISPLLPYALAFAAGAMIYVVVEELIPESQTDSHLYGHSATFGAMLGFMIMTFLDIALG</sequence>
<evidence type="ECO:0000256" key="3">
    <source>
        <dbReference type="ARBA" id="ARBA00022475"/>
    </source>
</evidence>
<dbReference type="RefSeq" id="WP_010074474.1">
    <property type="nucleotide sequence ID" value="NC_014393.1"/>
</dbReference>
<evidence type="ECO:0000256" key="1">
    <source>
        <dbReference type="ARBA" id="ARBA00004651"/>
    </source>
</evidence>
<comment type="subcellular location">
    <subcellularLocation>
        <location evidence="1">Cell membrane</location>
        <topology evidence="1">Multi-pass membrane protein</topology>
    </subcellularLocation>
</comment>
<dbReference type="eggNOG" id="COG0428">
    <property type="taxonomic scope" value="Bacteria"/>
</dbReference>
<dbReference type="PANTHER" id="PTHR11040">
    <property type="entry name" value="ZINC/IRON TRANSPORTER"/>
    <property type="match status" value="1"/>
</dbReference>
<dbReference type="KEGG" id="ccb:Clocel_2659"/>
<reference evidence="9 10" key="1">
    <citation type="submission" date="2010-08" db="EMBL/GenBank/DDBJ databases">
        <title>Complete sequence of Clostridium cellulovorans 743B.</title>
        <authorList>
            <consortium name="US DOE Joint Genome Institute"/>
            <person name="Lucas S."/>
            <person name="Copeland A."/>
            <person name="Lapidus A."/>
            <person name="Cheng J.-F."/>
            <person name="Bruce D."/>
            <person name="Goodwin L."/>
            <person name="Pitluck S."/>
            <person name="Chertkov O."/>
            <person name="Detter J.C."/>
            <person name="Han C."/>
            <person name="Tapia R."/>
            <person name="Land M."/>
            <person name="Hauser L."/>
            <person name="Chang Y.-J."/>
            <person name="Jeffries C."/>
            <person name="Kyrpides N."/>
            <person name="Ivanova N."/>
            <person name="Mikhailova N."/>
            <person name="Hemme C.L."/>
            <person name="Woyke T."/>
        </authorList>
    </citation>
    <scope>NUCLEOTIDE SEQUENCE [LARGE SCALE GENOMIC DNA]</scope>
    <source>
        <strain evidence="10">ATCC 35296 / DSM 3052 / OCM 3 / 743B</strain>
    </source>
</reference>
<feature type="transmembrane region" description="Helical" evidence="8">
    <location>
        <begin position="72"/>
        <end position="90"/>
    </location>
</feature>
<dbReference type="AlphaFoldDB" id="D9SRD0"/>
<feature type="transmembrane region" description="Helical" evidence="8">
    <location>
        <begin position="6"/>
        <end position="32"/>
    </location>
</feature>
<keyword evidence="6 8" id="KW-1133">Transmembrane helix</keyword>
<evidence type="ECO:0000313" key="9">
    <source>
        <dbReference type="EMBL" id="ADL52359.1"/>
    </source>
</evidence>
<feature type="transmembrane region" description="Helical" evidence="8">
    <location>
        <begin position="243"/>
        <end position="263"/>
    </location>
</feature>
<feature type="transmembrane region" description="Helical" evidence="8">
    <location>
        <begin position="183"/>
        <end position="207"/>
    </location>
</feature>
<dbReference type="GO" id="GO:0005886">
    <property type="term" value="C:plasma membrane"/>
    <property type="evidence" value="ECO:0007669"/>
    <property type="project" value="UniProtKB-SubCell"/>
</dbReference>
<dbReference type="EMBL" id="CP002160">
    <property type="protein sequence ID" value="ADL52359.1"/>
    <property type="molecule type" value="Genomic_DNA"/>
</dbReference>